<accession>A0A1E1JSN6</accession>
<evidence type="ECO:0000313" key="1">
    <source>
        <dbReference type="EMBL" id="CZS88887.1"/>
    </source>
</evidence>
<keyword evidence="2" id="KW-1185">Reference proteome</keyword>
<proteinExistence type="predicted"/>
<gene>
    <name evidence="1" type="ORF">RCO7_04561</name>
</gene>
<dbReference type="AlphaFoldDB" id="A0A1E1JSN6"/>
<reference evidence="2" key="1">
    <citation type="submission" date="2016-03" db="EMBL/GenBank/DDBJ databases">
        <authorList>
            <person name="Ploux O."/>
        </authorList>
    </citation>
    <scope>NUCLEOTIDE SEQUENCE [LARGE SCALE GENOMIC DNA]</scope>
    <source>
        <strain evidence="2">UK7</strain>
    </source>
</reference>
<evidence type="ECO:0008006" key="3">
    <source>
        <dbReference type="Google" id="ProtNLM"/>
    </source>
</evidence>
<dbReference type="Proteomes" id="UP000178129">
    <property type="component" value="Unassembled WGS sequence"/>
</dbReference>
<protein>
    <recommendedName>
        <fullName evidence="3">BTB domain-containing protein</fullName>
    </recommendedName>
</protein>
<name>A0A1E1JSN6_9HELO</name>
<dbReference type="EMBL" id="FJUW01000002">
    <property type="protein sequence ID" value="CZS88887.1"/>
    <property type="molecule type" value="Genomic_DNA"/>
</dbReference>
<dbReference type="InParanoid" id="A0A1E1JSN6"/>
<sequence>MQAHSAVLKLHSKYFRRILDTKHTGQASPLFRYEFIAAYNSNGRVWSLQAVSERPQAENVPSNFDLATVLGTFPKYLHAFPILSATLTATLSESPIFNGGLDFDQKLINYLEPLIWAAKKLHHAELFYSW</sequence>
<organism evidence="1 2">
    <name type="scientific">Rhynchosporium graminicola</name>
    <dbReference type="NCBI Taxonomy" id="2792576"/>
    <lineage>
        <taxon>Eukaryota</taxon>
        <taxon>Fungi</taxon>
        <taxon>Dikarya</taxon>
        <taxon>Ascomycota</taxon>
        <taxon>Pezizomycotina</taxon>
        <taxon>Leotiomycetes</taxon>
        <taxon>Helotiales</taxon>
        <taxon>Ploettnerulaceae</taxon>
        <taxon>Rhynchosporium</taxon>
    </lineage>
</organism>
<comment type="caution">
    <text evidence="1">The sequence shown here is derived from an EMBL/GenBank/DDBJ whole genome shotgun (WGS) entry which is preliminary data.</text>
</comment>
<evidence type="ECO:0000313" key="2">
    <source>
        <dbReference type="Proteomes" id="UP000178129"/>
    </source>
</evidence>